<evidence type="ECO:0000256" key="4">
    <source>
        <dbReference type="ARBA" id="ARBA00023163"/>
    </source>
</evidence>
<dbReference type="InterPro" id="IPR050707">
    <property type="entry name" value="HTH_MetabolicPath_Reg"/>
</dbReference>
<evidence type="ECO:0000256" key="6">
    <source>
        <dbReference type="ARBA" id="ARBA00070406"/>
    </source>
</evidence>
<evidence type="ECO:0000256" key="3">
    <source>
        <dbReference type="ARBA" id="ARBA00023125"/>
    </source>
</evidence>
<dbReference type="Proteomes" id="UP000524237">
    <property type="component" value="Unassembled WGS sequence"/>
</dbReference>
<dbReference type="RefSeq" id="WP_182485064.1">
    <property type="nucleotide sequence ID" value="NZ_JACGWU010000006.1"/>
</dbReference>
<organism evidence="9 10">
    <name type="scientific">Alpinimonas psychrophila</name>
    <dbReference type="NCBI Taxonomy" id="748908"/>
    <lineage>
        <taxon>Bacteria</taxon>
        <taxon>Bacillati</taxon>
        <taxon>Actinomycetota</taxon>
        <taxon>Actinomycetes</taxon>
        <taxon>Micrococcales</taxon>
        <taxon>Microbacteriaceae</taxon>
        <taxon>Alpinimonas</taxon>
    </lineage>
</organism>
<dbReference type="Gene3D" id="3.30.450.40">
    <property type="match status" value="1"/>
</dbReference>
<gene>
    <name evidence="9" type="ORF">FB555_001751</name>
</gene>
<dbReference type="InterPro" id="IPR014757">
    <property type="entry name" value="Tscrpt_reg_IclR_C"/>
</dbReference>
<dbReference type="EMBL" id="JACGWU010000006">
    <property type="protein sequence ID" value="MBA8829635.1"/>
    <property type="molecule type" value="Genomic_DNA"/>
</dbReference>
<evidence type="ECO:0000259" key="8">
    <source>
        <dbReference type="PROSITE" id="PS51078"/>
    </source>
</evidence>
<dbReference type="GO" id="GO:0006071">
    <property type="term" value="P:glycerol metabolic process"/>
    <property type="evidence" value="ECO:0007669"/>
    <property type="project" value="UniProtKB-KW"/>
</dbReference>
<keyword evidence="2" id="KW-0805">Transcription regulation</keyword>
<dbReference type="AlphaFoldDB" id="A0A7W3PPM9"/>
<dbReference type="InterPro" id="IPR005471">
    <property type="entry name" value="Tscrpt_reg_IclR_N"/>
</dbReference>
<evidence type="ECO:0000256" key="2">
    <source>
        <dbReference type="ARBA" id="ARBA00023015"/>
    </source>
</evidence>
<dbReference type="SUPFAM" id="SSF55781">
    <property type="entry name" value="GAF domain-like"/>
    <property type="match status" value="1"/>
</dbReference>
<proteinExistence type="predicted"/>
<comment type="caution">
    <text evidence="9">The sequence shown here is derived from an EMBL/GenBank/DDBJ whole genome shotgun (WGS) entry which is preliminary data.</text>
</comment>
<dbReference type="InterPro" id="IPR029016">
    <property type="entry name" value="GAF-like_dom_sf"/>
</dbReference>
<evidence type="ECO:0000256" key="5">
    <source>
        <dbReference type="ARBA" id="ARBA00058938"/>
    </source>
</evidence>
<comment type="function">
    <text evidence="5">May be an activator protein for the gylABX operon.</text>
</comment>
<feature type="domain" description="IclR-ED" evidence="8">
    <location>
        <begin position="84"/>
        <end position="267"/>
    </location>
</feature>
<sequence length="269" mass="28871">MGSSAATPETPPEATLGKYTVQSVSRALDILDMIANVRSGLSLTEITKGSGLSKSASYSLIRTLVDRGYLQEVTDGPRYKLGMSLVRMGEIALDQMPLADLARQVLVHLSDELAMTSRVAIAEDGQPVFIDRVDGPGTVRFHTPLGKKEHPYATSAGKAILSCLPDEQVIAICARTGMIAKTSHTITTPEKLLEDLALARERGFAIENEEDALGVVCVGAPFFNHNGIVAGAISVTFMKLDLQTEQFLETGRIVREHADQLSKSLGFSG</sequence>
<evidence type="ECO:0000256" key="1">
    <source>
        <dbReference type="ARBA" id="ARBA00022798"/>
    </source>
</evidence>
<keyword evidence="3" id="KW-0238">DNA-binding</keyword>
<dbReference type="GO" id="GO:0003700">
    <property type="term" value="F:DNA-binding transcription factor activity"/>
    <property type="evidence" value="ECO:0007669"/>
    <property type="project" value="TreeGrafter"/>
</dbReference>
<evidence type="ECO:0000313" key="10">
    <source>
        <dbReference type="Proteomes" id="UP000524237"/>
    </source>
</evidence>
<dbReference type="SMART" id="SM00346">
    <property type="entry name" value="HTH_ICLR"/>
    <property type="match status" value="1"/>
</dbReference>
<dbReference type="PANTHER" id="PTHR30136">
    <property type="entry name" value="HELIX-TURN-HELIX TRANSCRIPTIONAL REGULATOR, ICLR FAMILY"/>
    <property type="match status" value="1"/>
</dbReference>
<dbReference type="InterPro" id="IPR036388">
    <property type="entry name" value="WH-like_DNA-bd_sf"/>
</dbReference>
<dbReference type="FunFam" id="1.10.10.10:FF:000056">
    <property type="entry name" value="IclR family transcriptional regulator"/>
    <property type="match status" value="1"/>
</dbReference>
<dbReference type="Pfam" id="PF09339">
    <property type="entry name" value="HTH_IclR"/>
    <property type="match status" value="1"/>
</dbReference>
<dbReference type="Pfam" id="PF01614">
    <property type="entry name" value="IclR_C"/>
    <property type="match status" value="1"/>
</dbReference>
<evidence type="ECO:0000313" key="9">
    <source>
        <dbReference type="EMBL" id="MBA8829635.1"/>
    </source>
</evidence>
<keyword evidence="1" id="KW-0319">Glycerol metabolism</keyword>
<name>A0A7W3PPM9_9MICO</name>
<keyword evidence="10" id="KW-1185">Reference proteome</keyword>
<dbReference type="SUPFAM" id="SSF46785">
    <property type="entry name" value="Winged helix' DNA-binding domain"/>
    <property type="match status" value="1"/>
</dbReference>
<dbReference type="GO" id="GO:0003677">
    <property type="term" value="F:DNA binding"/>
    <property type="evidence" value="ECO:0007669"/>
    <property type="project" value="UniProtKB-KW"/>
</dbReference>
<protein>
    <recommendedName>
        <fullName evidence="6">Glycerol operon regulatory protein</fullName>
    </recommendedName>
</protein>
<accession>A0A7W3PPM9</accession>
<dbReference type="PROSITE" id="PS51078">
    <property type="entry name" value="ICLR_ED"/>
    <property type="match status" value="1"/>
</dbReference>
<dbReference type="InterPro" id="IPR036390">
    <property type="entry name" value="WH_DNA-bd_sf"/>
</dbReference>
<keyword evidence="4" id="KW-0804">Transcription</keyword>
<dbReference type="Gene3D" id="1.10.10.10">
    <property type="entry name" value="Winged helix-like DNA-binding domain superfamily/Winged helix DNA-binding domain"/>
    <property type="match status" value="1"/>
</dbReference>
<reference evidence="9 10" key="1">
    <citation type="submission" date="2020-07" db="EMBL/GenBank/DDBJ databases">
        <title>Sequencing the genomes of 1000 actinobacteria strains.</title>
        <authorList>
            <person name="Klenk H.-P."/>
        </authorList>
    </citation>
    <scope>NUCLEOTIDE SEQUENCE [LARGE SCALE GENOMIC DNA]</scope>
    <source>
        <strain evidence="9 10">DSM 23737</strain>
    </source>
</reference>
<evidence type="ECO:0000259" key="7">
    <source>
        <dbReference type="PROSITE" id="PS51077"/>
    </source>
</evidence>
<feature type="domain" description="HTH iclR-type" evidence="7">
    <location>
        <begin position="21"/>
        <end position="83"/>
    </location>
</feature>
<dbReference type="GO" id="GO:0045892">
    <property type="term" value="P:negative regulation of DNA-templated transcription"/>
    <property type="evidence" value="ECO:0007669"/>
    <property type="project" value="TreeGrafter"/>
</dbReference>
<dbReference type="PROSITE" id="PS51077">
    <property type="entry name" value="HTH_ICLR"/>
    <property type="match status" value="1"/>
</dbReference>
<dbReference type="PANTHER" id="PTHR30136:SF24">
    <property type="entry name" value="HTH-TYPE TRANSCRIPTIONAL REPRESSOR ALLR"/>
    <property type="match status" value="1"/>
</dbReference>